<dbReference type="PRINTS" id="PR01813">
    <property type="entry name" value="ANNEXINFUNGI"/>
</dbReference>
<evidence type="ECO:0000313" key="9">
    <source>
        <dbReference type="Proteomes" id="UP000469558"/>
    </source>
</evidence>
<feature type="compositionally biased region" description="Pro residues" evidence="7">
    <location>
        <begin position="53"/>
        <end position="69"/>
    </location>
</feature>
<evidence type="ECO:0000256" key="2">
    <source>
        <dbReference type="ARBA" id="ARBA00022737"/>
    </source>
</evidence>
<dbReference type="InterPro" id="IPR037104">
    <property type="entry name" value="Annexin_sf"/>
</dbReference>
<comment type="similarity">
    <text evidence="1 6">Belongs to the annexin family.</text>
</comment>
<dbReference type="PROSITE" id="PS51897">
    <property type="entry name" value="ANNEXIN_2"/>
    <property type="match status" value="4"/>
</dbReference>
<feature type="compositionally biased region" description="Pro residues" evidence="7">
    <location>
        <begin position="77"/>
        <end position="92"/>
    </location>
</feature>
<dbReference type="FunFam" id="1.10.220.10:FF:000002">
    <property type="entry name" value="Annexin"/>
    <property type="match status" value="1"/>
</dbReference>
<dbReference type="GO" id="GO:0005634">
    <property type="term" value="C:nucleus"/>
    <property type="evidence" value="ECO:0007669"/>
    <property type="project" value="TreeGrafter"/>
</dbReference>
<reference evidence="8 9" key="1">
    <citation type="submission" date="2018-05" db="EMBL/GenBank/DDBJ databases">
        <title>Genome sequencing and assembly of the regulated plant pathogen Lachnellula willkommii and related sister species for the development of diagnostic species identification markers.</title>
        <authorList>
            <person name="Giroux E."/>
            <person name="Bilodeau G."/>
        </authorList>
    </citation>
    <scope>NUCLEOTIDE SEQUENCE [LARGE SCALE GENOMIC DNA]</scope>
    <source>
        <strain evidence="8 9">CBS 268.59</strain>
    </source>
</reference>
<comment type="domain">
    <text evidence="6">A pair of annexin repeats may form one binding site for calcium and phospholipid.</text>
</comment>
<dbReference type="Gene3D" id="1.10.220.10">
    <property type="entry name" value="Annexin"/>
    <property type="match status" value="4"/>
</dbReference>
<evidence type="ECO:0000256" key="6">
    <source>
        <dbReference type="RuleBase" id="RU003540"/>
    </source>
</evidence>
<evidence type="ECO:0000256" key="7">
    <source>
        <dbReference type="SAM" id="MobiDB-lite"/>
    </source>
</evidence>
<evidence type="ECO:0000313" key="8">
    <source>
        <dbReference type="EMBL" id="TVY82864.1"/>
    </source>
</evidence>
<dbReference type="GO" id="GO:0005544">
    <property type="term" value="F:calcium-dependent phospholipid binding"/>
    <property type="evidence" value="ECO:0007669"/>
    <property type="project" value="UniProtKB-KW"/>
</dbReference>
<keyword evidence="2 6" id="KW-0677">Repeat</keyword>
<evidence type="ECO:0000256" key="5">
    <source>
        <dbReference type="ARBA" id="ARBA00023302"/>
    </source>
</evidence>
<dbReference type="InterPro" id="IPR018502">
    <property type="entry name" value="Annexin_repeat"/>
</dbReference>
<gene>
    <name evidence="8" type="primary">anxa7</name>
    <name evidence="8" type="ORF">LSUE1_G004156</name>
</gene>
<keyword evidence="9" id="KW-1185">Reference proteome</keyword>
<dbReference type="PROSITE" id="PS00223">
    <property type="entry name" value="ANNEXIN_1"/>
    <property type="match status" value="1"/>
</dbReference>
<evidence type="ECO:0000256" key="3">
    <source>
        <dbReference type="ARBA" id="ARBA00022837"/>
    </source>
</evidence>
<organism evidence="8 9">
    <name type="scientific">Lachnellula suecica</name>
    <dbReference type="NCBI Taxonomy" id="602035"/>
    <lineage>
        <taxon>Eukaryota</taxon>
        <taxon>Fungi</taxon>
        <taxon>Dikarya</taxon>
        <taxon>Ascomycota</taxon>
        <taxon>Pezizomycotina</taxon>
        <taxon>Leotiomycetes</taxon>
        <taxon>Helotiales</taxon>
        <taxon>Lachnaceae</taxon>
        <taxon>Lachnellula</taxon>
    </lineage>
</organism>
<name>A0A8T9CGI0_9HELO</name>
<accession>A0A8T9CGI0</accession>
<dbReference type="FunFam" id="1.10.220.10:FF:000005">
    <property type="entry name" value="Annexin"/>
    <property type="match status" value="1"/>
</dbReference>
<dbReference type="GO" id="GO:0005509">
    <property type="term" value="F:calcium ion binding"/>
    <property type="evidence" value="ECO:0007669"/>
    <property type="project" value="InterPro"/>
</dbReference>
<dbReference type="InterPro" id="IPR018252">
    <property type="entry name" value="Annexin_repeat_CS"/>
</dbReference>
<dbReference type="InterPro" id="IPR009117">
    <property type="entry name" value="ANX14"/>
</dbReference>
<feature type="region of interest" description="Disordered" evidence="7">
    <location>
        <begin position="1"/>
        <end position="152"/>
    </location>
</feature>
<evidence type="ECO:0000256" key="1">
    <source>
        <dbReference type="ARBA" id="ARBA00007831"/>
    </source>
</evidence>
<dbReference type="EMBL" id="QGMK01000265">
    <property type="protein sequence ID" value="TVY82864.1"/>
    <property type="molecule type" value="Genomic_DNA"/>
</dbReference>
<dbReference type="GO" id="GO:0005886">
    <property type="term" value="C:plasma membrane"/>
    <property type="evidence" value="ECO:0007669"/>
    <property type="project" value="TreeGrafter"/>
</dbReference>
<dbReference type="PANTHER" id="PTHR10502">
    <property type="entry name" value="ANNEXIN"/>
    <property type="match status" value="1"/>
</dbReference>
<dbReference type="SMART" id="SM00335">
    <property type="entry name" value="ANX"/>
    <property type="match status" value="4"/>
</dbReference>
<comment type="caution">
    <text evidence="8">The sequence shown here is derived from an EMBL/GenBank/DDBJ whole genome shotgun (WGS) entry which is preliminary data.</text>
</comment>
<dbReference type="GO" id="GO:0005737">
    <property type="term" value="C:cytoplasm"/>
    <property type="evidence" value="ECO:0007669"/>
    <property type="project" value="TreeGrafter"/>
</dbReference>
<dbReference type="PRINTS" id="PR00196">
    <property type="entry name" value="ANNEXIN"/>
</dbReference>
<keyword evidence="4 6" id="KW-0041">Annexin</keyword>
<feature type="compositionally biased region" description="Low complexity" evidence="7">
    <location>
        <begin position="25"/>
        <end position="52"/>
    </location>
</feature>
<keyword evidence="5 6" id="KW-0111">Calcium/phospholipid-binding</keyword>
<feature type="compositionally biased region" description="Pro residues" evidence="7">
    <location>
        <begin position="100"/>
        <end position="118"/>
    </location>
</feature>
<protein>
    <recommendedName>
        <fullName evidence="6">Annexin</fullName>
    </recommendedName>
</protein>
<dbReference type="GO" id="GO:0001786">
    <property type="term" value="F:phosphatidylserine binding"/>
    <property type="evidence" value="ECO:0007669"/>
    <property type="project" value="TreeGrafter"/>
</dbReference>
<proteinExistence type="inferred from homology"/>
<dbReference type="GO" id="GO:0012506">
    <property type="term" value="C:vesicle membrane"/>
    <property type="evidence" value="ECO:0007669"/>
    <property type="project" value="TreeGrafter"/>
</dbReference>
<dbReference type="PANTHER" id="PTHR10502:SF102">
    <property type="entry name" value="ANNEXIN B11"/>
    <property type="match status" value="1"/>
</dbReference>
<dbReference type="OrthoDB" id="37886at2759"/>
<feature type="compositionally biased region" description="Pro residues" evidence="7">
    <location>
        <begin position="13"/>
        <end position="24"/>
    </location>
</feature>
<dbReference type="SUPFAM" id="SSF47874">
    <property type="entry name" value="Annexin"/>
    <property type="match status" value="1"/>
</dbReference>
<sequence length="453" mass="50392">MSYQQPYGGGYGAPPPGQYPPQNPYPGQGYQQPPQQGYGAPPQQYPPQQYGSPAPPHGQYPPPQQPYPPQQGYGAPSPQPGYGAPPPQPYGQPPQQQYGQPPPQNYGAPPPQQYPPPQQQYGAPPVQPYVQPTPPSIGYGPAQQIQWDGTQDAEALRKAMKGFGTDEKTLIRALATKDPLQVVVIRQTYNQRFGRDLIKDVKSEVSGWFEEGLCAIIRGPLQQDVHLLFGAMDGLGTKEKVLNDILLGRSNADMRAIKEAYHRTTHRSLEADVKGDLSMKTERHFLMVLAANRNEESSPVIPQQVDSDVMELYKATEGKMGTDELLVCNILTQRSDSQIRAIAHTYKQKFTRDLETVIKNEFSGHMELALLHQLRTATDKAMRDAILLEDAMAGAGTKDHLLTNRVVRIHWDRNHMEQVKGAFKHRFRASLTHRIKGETSGDYEKLLVACCGE</sequence>
<evidence type="ECO:0000256" key="4">
    <source>
        <dbReference type="ARBA" id="ARBA00023216"/>
    </source>
</evidence>
<dbReference type="Proteomes" id="UP000469558">
    <property type="component" value="Unassembled WGS sequence"/>
</dbReference>
<keyword evidence="3 6" id="KW-0106">Calcium</keyword>
<dbReference type="AlphaFoldDB" id="A0A8T9CGI0"/>
<feature type="compositionally biased region" description="Pro residues" evidence="7">
    <location>
        <begin position="125"/>
        <end position="135"/>
    </location>
</feature>
<dbReference type="Pfam" id="PF00191">
    <property type="entry name" value="Annexin"/>
    <property type="match status" value="4"/>
</dbReference>
<dbReference type="InterPro" id="IPR001464">
    <property type="entry name" value="Annexin"/>
</dbReference>